<accession>A0A9D2RY27</accession>
<dbReference type="SUPFAM" id="SSF52540">
    <property type="entry name" value="P-loop containing nucleoside triphosphate hydrolases"/>
    <property type="match status" value="1"/>
</dbReference>
<dbReference type="Pfam" id="PF13481">
    <property type="entry name" value="AAA_25"/>
    <property type="match status" value="1"/>
</dbReference>
<organism evidence="1 2">
    <name type="scientific">Candidatus Acutalibacter ornithocaccae</name>
    <dbReference type="NCBI Taxonomy" id="2838416"/>
    <lineage>
        <taxon>Bacteria</taxon>
        <taxon>Bacillati</taxon>
        <taxon>Bacillota</taxon>
        <taxon>Clostridia</taxon>
        <taxon>Eubacteriales</taxon>
        <taxon>Acutalibacteraceae</taxon>
        <taxon>Acutalibacter</taxon>
    </lineage>
</organism>
<protein>
    <submittedName>
        <fullName evidence="1">AAA family ATPase</fullName>
    </submittedName>
</protein>
<reference evidence="1" key="1">
    <citation type="journal article" date="2021" name="PeerJ">
        <title>Extensive microbial diversity within the chicken gut microbiome revealed by metagenomics and culture.</title>
        <authorList>
            <person name="Gilroy R."/>
            <person name="Ravi A."/>
            <person name="Getino M."/>
            <person name="Pursley I."/>
            <person name="Horton D.L."/>
            <person name="Alikhan N.F."/>
            <person name="Baker D."/>
            <person name="Gharbi K."/>
            <person name="Hall N."/>
            <person name="Watson M."/>
            <person name="Adriaenssens E.M."/>
            <person name="Foster-Nyarko E."/>
            <person name="Jarju S."/>
            <person name="Secka A."/>
            <person name="Antonio M."/>
            <person name="Oren A."/>
            <person name="Chaudhuri R.R."/>
            <person name="La Ragione R."/>
            <person name="Hildebrand F."/>
            <person name="Pallen M.J."/>
        </authorList>
    </citation>
    <scope>NUCLEOTIDE SEQUENCE</scope>
    <source>
        <strain evidence="1">ChiBcolR8-3208</strain>
    </source>
</reference>
<comment type="caution">
    <text evidence="1">The sequence shown here is derived from an EMBL/GenBank/DDBJ whole genome shotgun (WGS) entry which is preliminary data.</text>
</comment>
<dbReference type="Gene3D" id="3.40.50.300">
    <property type="entry name" value="P-loop containing nucleotide triphosphate hydrolases"/>
    <property type="match status" value="1"/>
</dbReference>
<reference evidence="1" key="2">
    <citation type="submission" date="2021-04" db="EMBL/GenBank/DDBJ databases">
        <authorList>
            <person name="Gilroy R."/>
        </authorList>
    </citation>
    <scope>NUCLEOTIDE SEQUENCE</scope>
    <source>
        <strain evidence="1">ChiBcolR8-3208</strain>
    </source>
</reference>
<dbReference type="Proteomes" id="UP000824214">
    <property type="component" value="Unassembled WGS sequence"/>
</dbReference>
<name>A0A9D2RY27_9FIRM</name>
<sequence length="328" mass="36208">MKGARSYLPKNQPELKLISLEDVAVEPVRWLWYPYIPLGKLSIIHGDPAEGKTTLALWIAAACSRGQALPGGETGEPLTVLYQTAEDGLGDTIKPRLLESQADLQKIYTIDETDFPLSMLDRRIGEAIEKTHAQLMILDPMQAYLGEKVDMNRANEVRTVMKGLTKVANQTGCAIVLVGHLNKSKTANSAQRGLGSMDFRAAARSVLLVGRLKNNRDIRVMVHDKSSLAPEGNSRAFSLENGTLRWQEGYENLTADELLSGGARGNKVALAEDLIREQLASGQPVMANEIYQMAKDAGISRRTVEMAKRNMPDVTARKLRNCWAWSLH</sequence>
<dbReference type="InterPro" id="IPR027417">
    <property type="entry name" value="P-loop_NTPase"/>
</dbReference>
<proteinExistence type="predicted"/>
<evidence type="ECO:0000313" key="2">
    <source>
        <dbReference type="Proteomes" id="UP000824214"/>
    </source>
</evidence>
<dbReference type="EMBL" id="DWXZ01000051">
    <property type="protein sequence ID" value="HJB37007.1"/>
    <property type="molecule type" value="Genomic_DNA"/>
</dbReference>
<gene>
    <name evidence="1" type="ORF">H9942_02935</name>
</gene>
<dbReference type="AlphaFoldDB" id="A0A9D2RY27"/>
<evidence type="ECO:0000313" key="1">
    <source>
        <dbReference type="EMBL" id="HJB37007.1"/>
    </source>
</evidence>